<keyword evidence="2" id="KW-1185">Reference proteome</keyword>
<organism evidence="1 2">
    <name type="scientific">Araneus ventricosus</name>
    <name type="common">Orbweaver spider</name>
    <name type="synonym">Epeira ventricosa</name>
    <dbReference type="NCBI Taxonomy" id="182803"/>
    <lineage>
        <taxon>Eukaryota</taxon>
        <taxon>Metazoa</taxon>
        <taxon>Ecdysozoa</taxon>
        <taxon>Arthropoda</taxon>
        <taxon>Chelicerata</taxon>
        <taxon>Arachnida</taxon>
        <taxon>Araneae</taxon>
        <taxon>Araneomorphae</taxon>
        <taxon>Entelegynae</taxon>
        <taxon>Araneoidea</taxon>
        <taxon>Araneidae</taxon>
        <taxon>Araneus</taxon>
    </lineage>
</organism>
<dbReference type="PANTHER" id="PTHR33198:SF19">
    <property type="entry name" value="CCHC-TYPE DOMAIN-CONTAINING PROTEIN"/>
    <property type="match status" value="1"/>
</dbReference>
<dbReference type="EMBL" id="BGPR01000004">
    <property type="protein sequence ID" value="GBL74059.1"/>
    <property type="molecule type" value="Genomic_DNA"/>
</dbReference>
<evidence type="ECO:0000313" key="1">
    <source>
        <dbReference type="EMBL" id="GBL74059.1"/>
    </source>
</evidence>
<accession>A0A4Y2A3R3</accession>
<proteinExistence type="predicted"/>
<protein>
    <submittedName>
        <fullName evidence="1">Uncharacterized protein</fullName>
    </submittedName>
</protein>
<dbReference type="OrthoDB" id="6432042at2759"/>
<dbReference type="AlphaFoldDB" id="A0A4Y2A3R3"/>
<dbReference type="PANTHER" id="PTHR33198">
    <property type="entry name" value="ANK_REP_REGION DOMAIN-CONTAINING PROTEIN-RELATED"/>
    <property type="match status" value="1"/>
</dbReference>
<reference evidence="1 2" key="1">
    <citation type="journal article" date="2019" name="Sci. Rep.">
        <title>Orb-weaving spider Araneus ventricosus genome elucidates the spidroin gene catalogue.</title>
        <authorList>
            <person name="Kono N."/>
            <person name="Nakamura H."/>
            <person name="Ohtoshi R."/>
            <person name="Moran D.A.P."/>
            <person name="Shinohara A."/>
            <person name="Yoshida Y."/>
            <person name="Fujiwara M."/>
            <person name="Mori M."/>
            <person name="Tomita M."/>
            <person name="Arakawa K."/>
        </authorList>
    </citation>
    <scope>NUCLEOTIDE SEQUENCE [LARGE SCALE GENOMIC DNA]</scope>
</reference>
<dbReference type="Proteomes" id="UP000499080">
    <property type="component" value="Unassembled WGS sequence"/>
</dbReference>
<sequence length="135" mass="15339">MITLVSAKIYALLKNLVQPEKPKDQELTAILENQLNPKPPVISETFRFHKRNQAEGAEFCAHLKKLLTNCEFGQFLNDSLRDRFVCGLRSEAIQKKLSQEANLIYERAINIAIAMEKAARDADELHTMSDSKSVH</sequence>
<gene>
    <name evidence="1" type="ORF">AVEN_230967_1</name>
</gene>
<name>A0A4Y2A3R3_ARAVE</name>
<comment type="caution">
    <text evidence="1">The sequence shown here is derived from an EMBL/GenBank/DDBJ whole genome shotgun (WGS) entry which is preliminary data.</text>
</comment>
<evidence type="ECO:0000313" key="2">
    <source>
        <dbReference type="Proteomes" id="UP000499080"/>
    </source>
</evidence>